<dbReference type="EMBL" id="JAVHJL010000005">
    <property type="protein sequence ID" value="KAK6503669.1"/>
    <property type="molecule type" value="Genomic_DNA"/>
</dbReference>
<dbReference type="Proteomes" id="UP001370758">
    <property type="component" value="Unassembled WGS sequence"/>
</dbReference>
<sequence>MYFIKQAITASILVFSLQTTLVAGQSAPLVRTYIRSEKKIAENLSPLVDTLDYSLGPEKWTPVFQRVTAGVDALTRGIRLAERRFEKKLPRFDDIDTKEIEKDFLAFADEAVDLLATLTRKTRPAVNPEEESFQGAAKPFVNFEKSLKSYLPKLLDTIPSASESVLVSMQLLQDSVGGLVLIFDNTVGSGETMFVDTHGSGSSRVKIIIE</sequence>
<feature type="chain" id="PRO_5043597643" evidence="1">
    <location>
        <begin position="25"/>
        <end position="210"/>
    </location>
</feature>
<gene>
    <name evidence="2" type="ORF">TWF481_008672</name>
</gene>
<name>A0AAV9W9N0_9PEZI</name>
<evidence type="ECO:0000256" key="1">
    <source>
        <dbReference type="SAM" id="SignalP"/>
    </source>
</evidence>
<reference evidence="2 3" key="1">
    <citation type="submission" date="2023-08" db="EMBL/GenBank/DDBJ databases">
        <authorList>
            <person name="Palmer J.M."/>
        </authorList>
    </citation>
    <scope>NUCLEOTIDE SEQUENCE [LARGE SCALE GENOMIC DNA]</scope>
    <source>
        <strain evidence="2 3">TWF481</strain>
    </source>
</reference>
<comment type="caution">
    <text evidence="2">The sequence shown here is derived from an EMBL/GenBank/DDBJ whole genome shotgun (WGS) entry which is preliminary data.</text>
</comment>
<dbReference type="AlphaFoldDB" id="A0AAV9W9N0"/>
<evidence type="ECO:0000313" key="3">
    <source>
        <dbReference type="Proteomes" id="UP001370758"/>
    </source>
</evidence>
<organism evidence="2 3">
    <name type="scientific">Arthrobotrys musiformis</name>
    <dbReference type="NCBI Taxonomy" id="47236"/>
    <lineage>
        <taxon>Eukaryota</taxon>
        <taxon>Fungi</taxon>
        <taxon>Dikarya</taxon>
        <taxon>Ascomycota</taxon>
        <taxon>Pezizomycotina</taxon>
        <taxon>Orbiliomycetes</taxon>
        <taxon>Orbiliales</taxon>
        <taxon>Orbiliaceae</taxon>
        <taxon>Arthrobotrys</taxon>
    </lineage>
</organism>
<proteinExistence type="predicted"/>
<accession>A0AAV9W9N0</accession>
<evidence type="ECO:0000313" key="2">
    <source>
        <dbReference type="EMBL" id="KAK6503669.1"/>
    </source>
</evidence>
<protein>
    <submittedName>
        <fullName evidence="2">Uncharacterized protein</fullName>
    </submittedName>
</protein>
<feature type="signal peptide" evidence="1">
    <location>
        <begin position="1"/>
        <end position="24"/>
    </location>
</feature>
<keyword evidence="1" id="KW-0732">Signal</keyword>
<keyword evidence="3" id="KW-1185">Reference proteome</keyword>